<comment type="caution">
    <text evidence="3">The sequence shown here is derived from an EMBL/GenBank/DDBJ whole genome shotgun (WGS) entry which is preliminary data.</text>
</comment>
<dbReference type="VEuPathDB" id="FungiDB:PSTT_08583"/>
<dbReference type="VEuPathDB" id="FungiDB:PSHT_07882"/>
<feature type="compositionally biased region" description="Low complexity" evidence="1">
    <location>
        <begin position="534"/>
        <end position="549"/>
    </location>
</feature>
<dbReference type="InterPro" id="IPR007461">
    <property type="entry name" value="Ysc84_actin-binding"/>
</dbReference>
<name>A0A2S4VC25_9BASI</name>
<dbReference type="InterPro" id="IPR051702">
    <property type="entry name" value="SH3_domain_YSC84-like"/>
</dbReference>
<evidence type="ECO:0000259" key="2">
    <source>
        <dbReference type="Pfam" id="PF04366"/>
    </source>
</evidence>
<protein>
    <recommendedName>
        <fullName evidence="2">Ysc84 actin-binding domain-containing protein</fullName>
    </recommendedName>
</protein>
<dbReference type="Proteomes" id="UP000239156">
    <property type="component" value="Unassembled WGS sequence"/>
</dbReference>
<feature type="compositionally biased region" description="Basic and acidic residues" evidence="1">
    <location>
        <begin position="504"/>
        <end position="519"/>
    </location>
</feature>
<feature type="compositionally biased region" description="Polar residues" evidence="1">
    <location>
        <begin position="1"/>
        <end position="31"/>
    </location>
</feature>
<dbReference type="AlphaFoldDB" id="A0A2S4VC25"/>
<accession>A0A2S4VC25</accession>
<dbReference type="PANTHER" id="PTHR15629">
    <property type="entry name" value="SH3YL1 PROTEIN"/>
    <property type="match status" value="1"/>
</dbReference>
<reference evidence="3" key="1">
    <citation type="submission" date="2017-12" db="EMBL/GenBank/DDBJ databases">
        <title>Gene loss provides genomic basis for host adaptation in cereal stripe rust fungi.</title>
        <authorList>
            <person name="Xia C."/>
        </authorList>
    </citation>
    <scope>NUCLEOTIDE SEQUENCE [LARGE SCALE GENOMIC DNA]</scope>
    <source>
        <strain evidence="3">93-210</strain>
    </source>
</reference>
<evidence type="ECO:0000256" key="1">
    <source>
        <dbReference type="SAM" id="MobiDB-lite"/>
    </source>
</evidence>
<evidence type="ECO:0000313" key="4">
    <source>
        <dbReference type="Proteomes" id="UP000239156"/>
    </source>
</evidence>
<organism evidence="3 4">
    <name type="scientific">Puccinia striiformis</name>
    <dbReference type="NCBI Taxonomy" id="27350"/>
    <lineage>
        <taxon>Eukaryota</taxon>
        <taxon>Fungi</taxon>
        <taxon>Dikarya</taxon>
        <taxon>Basidiomycota</taxon>
        <taxon>Pucciniomycotina</taxon>
        <taxon>Pucciniomycetes</taxon>
        <taxon>Pucciniales</taxon>
        <taxon>Pucciniaceae</taxon>
        <taxon>Puccinia</taxon>
    </lineage>
</organism>
<dbReference type="PANTHER" id="PTHR15629:SF8">
    <property type="entry name" value="DUF500 DOMAIN PROTEIN (AFU_ORTHOLOGUE AFUA_5G07310)"/>
    <property type="match status" value="1"/>
</dbReference>
<feature type="compositionally biased region" description="Polar residues" evidence="1">
    <location>
        <begin position="438"/>
        <end position="461"/>
    </location>
</feature>
<feature type="compositionally biased region" description="Polar residues" evidence="1">
    <location>
        <begin position="333"/>
        <end position="343"/>
    </location>
</feature>
<feature type="compositionally biased region" description="Basic and acidic residues" evidence="1">
    <location>
        <begin position="344"/>
        <end position="357"/>
    </location>
</feature>
<keyword evidence="4" id="KW-1185">Reference proteome</keyword>
<feature type="region of interest" description="Disordered" evidence="1">
    <location>
        <begin position="1"/>
        <end position="36"/>
    </location>
</feature>
<gene>
    <name evidence="3" type="ORF">PSTT_08583</name>
</gene>
<feature type="region of interest" description="Disordered" evidence="1">
    <location>
        <begin position="329"/>
        <end position="549"/>
    </location>
</feature>
<feature type="compositionally biased region" description="Pro residues" evidence="1">
    <location>
        <begin position="472"/>
        <end position="487"/>
    </location>
</feature>
<dbReference type="CDD" id="cd11524">
    <property type="entry name" value="SYLF"/>
    <property type="match status" value="1"/>
</dbReference>
<dbReference type="Pfam" id="PF04366">
    <property type="entry name" value="Ysc84"/>
    <property type="match status" value="1"/>
</dbReference>
<evidence type="ECO:0000313" key="3">
    <source>
        <dbReference type="EMBL" id="POW07044.1"/>
    </source>
</evidence>
<dbReference type="GO" id="GO:0035091">
    <property type="term" value="F:phosphatidylinositol binding"/>
    <property type="evidence" value="ECO:0007669"/>
    <property type="project" value="TreeGrafter"/>
</dbReference>
<proteinExistence type="predicted"/>
<dbReference type="EMBL" id="PKSL01000079">
    <property type="protein sequence ID" value="POW07044.1"/>
    <property type="molecule type" value="Genomic_DNA"/>
</dbReference>
<feature type="domain" description="Ysc84 actin-binding" evidence="2">
    <location>
        <begin position="190"/>
        <end position="313"/>
    </location>
</feature>
<sequence>MSSSSSPTKPRPHSSYQLTYPLTPTNHTFPSSDEHDGDLELRRQLAIKDKLIETNKLAWIGFALWPKAGLLGNWISKQPDNHANQTFLPTSLDKECDKCARILYTFTQRGLNGTIHSPLEETMIQQVDGRKTEKVLQKIPSDIIQQAEGLAIFTVYRSGLGGDDSSSGSGVIISRDSPTTWGAPSGILIHNVDLALLAGIDVYDVVLVLRTQQAVMSFANPKVTLGAELAIVSGPIGNGVSFESSPDISPIFSYTKSKEIYGGLQLDGNIILEREDENARFYGRKVKAEQILQGGAVAVPRHASGLIAVIDAAEGNAYDPSDFPEPIDVAPSEESTGVSTIQESRMKAAEESGVAEKNEEEVTSEQPIVEEFVNRRRTMPPMYFHYSSSPSKPAPTASPPEIEEPPVEVKEEITPANVLAVINAQSTPPPPVPRRRGLTSSRPSTGQSTSPSAAPSRSFTLVPSEEIKNEPSPDPAPAPAPTPTEPKPPSRESADVPLLDNTDVDTKTPEPFQLHERVDSSTNSTGSDPKPSDNESCSSSPSFTSVVQF</sequence>